<reference evidence="1" key="1">
    <citation type="submission" date="2022-05" db="EMBL/GenBank/DDBJ databases">
        <title>Chromosome-level genome of Chaenocephalus aceratus.</title>
        <authorList>
            <person name="Park H."/>
        </authorList>
    </citation>
    <scope>NUCLEOTIDE SEQUENCE</scope>
    <source>
        <strain evidence="1">KU_202001</strain>
    </source>
</reference>
<organism evidence="1 2">
    <name type="scientific">Chaenocephalus aceratus</name>
    <name type="common">Blackfin icefish</name>
    <name type="synonym">Chaenichthys aceratus</name>
    <dbReference type="NCBI Taxonomy" id="36190"/>
    <lineage>
        <taxon>Eukaryota</taxon>
        <taxon>Metazoa</taxon>
        <taxon>Chordata</taxon>
        <taxon>Craniata</taxon>
        <taxon>Vertebrata</taxon>
        <taxon>Euteleostomi</taxon>
        <taxon>Actinopterygii</taxon>
        <taxon>Neopterygii</taxon>
        <taxon>Teleostei</taxon>
        <taxon>Neoteleostei</taxon>
        <taxon>Acanthomorphata</taxon>
        <taxon>Eupercaria</taxon>
        <taxon>Perciformes</taxon>
        <taxon>Notothenioidei</taxon>
        <taxon>Channichthyidae</taxon>
        <taxon>Chaenocephalus</taxon>
    </lineage>
</organism>
<name>A0ACB9XCA3_CHAAC</name>
<dbReference type="EMBL" id="CM043791">
    <property type="protein sequence ID" value="KAI4824447.1"/>
    <property type="molecule type" value="Genomic_DNA"/>
</dbReference>
<keyword evidence="2" id="KW-1185">Reference proteome</keyword>
<gene>
    <name evidence="1" type="ORF">KUCAC02_012958</name>
</gene>
<proteinExistence type="predicted"/>
<accession>A0ACB9XCA3</accession>
<evidence type="ECO:0000313" key="1">
    <source>
        <dbReference type="EMBL" id="KAI4824447.1"/>
    </source>
</evidence>
<evidence type="ECO:0000313" key="2">
    <source>
        <dbReference type="Proteomes" id="UP001057452"/>
    </source>
</evidence>
<dbReference type="Proteomes" id="UP001057452">
    <property type="component" value="Chromosome 7"/>
</dbReference>
<comment type="caution">
    <text evidence="1">The sequence shown here is derived from an EMBL/GenBank/DDBJ whole genome shotgun (WGS) entry which is preliminary data.</text>
</comment>
<protein>
    <submittedName>
        <fullName evidence="1">Uncharacterized protein</fullName>
    </submittedName>
</protein>
<sequence length="123" mass="13326">MGRSCAGNFTAETIAKRSRAFEQYLSHLCSLSALRGALCVRQFFYLIDLQAAQMLIRVGRYQEALGPLLNAKRLQHKLGWESYYDNQSESAPPPASSHWFLHPGGAGELLPGSGAAGGGEGSR</sequence>